<keyword evidence="2" id="KW-1185">Reference proteome</keyword>
<sequence length="169" mass="18596">MTCANILPRCYGSILAATNYVDTSTSCLCAFGMPLPKLPLQRALGCWMLRRPFEHCRVTVFLSFEYVVVQKNHKDAGQLLKAECTKTGFTLVDASSTVYFAGFNGCNGERPGCCLWLVAATSTSELDLDSAYTSGDLATRRRRSLRPKEMPVGLLFLPMAPVLRSRSSP</sequence>
<proteinExistence type="predicted"/>
<name>A0AAV9G9D7_9PEZI</name>
<evidence type="ECO:0000313" key="1">
    <source>
        <dbReference type="EMBL" id="KAK4443721.1"/>
    </source>
</evidence>
<reference evidence="1" key="2">
    <citation type="submission" date="2023-05" db="EMBL/GenBank/DDBJ databases">
        <authorList>
            <consortium name="Lawrence Berkeley National Laboratory"/>
            <person name="Steindorff A."/>
            <person name="Hensen N."/>
            <person name="Bonometti L."/>
            <person name="Westerberg I."/>
            <person name="Brannstrom I.O."/>
            <person name="Guillou S."/>
            <person name="Cros-Aarteil S."/>
            <person name="Calhoun S."/>
            <person name="Haridas S."/>
            <person name="Kuo A."/>
            <person name="Mondo S."/>
            <person name="Pangilinan J."/>
            <person name="Riley R."/>
            <person name="Labutti K."/>
            <person name="Andreopoulos B."/>
            <person name="Lipzen A."/>
            <person name="Chen C."/>
            <person name="Yanf M."/>
            <person name="Daum C."/>
            <person name="Ng V."/>
            <person name="Clum A."/>
            <person name="Ohm R."/>
            <person name="Martin F."/>
            <person name="Silar P."/>
            <person name="Natvig D."/>
            <person name="Lalanne C."/>
            <person name="Gautier V."/>
            <person name="Ament-Velasquez S.L."/>
            <person name="Kruys A."/>
            <person name="Hutchinson M.I."/>
            <person name="Powell A.J."/>
            <person name="Barry K."/>
            <person name="Miller A.N."/>
            <person name="Grigoriev I.V."/>
            <person name="Debuchy R."/>
            <person name="Gladieux P."/>
            <person name="Thoren M.H."/>
            <person name="Johannesson H."/>
        </authorList>
    </citation>
    <scope>NUCLEOTIDE SEQUENCE</scope>
    <source>
        <strain evidence="1">PSN243</strain>
    </source>
</reference>
<gene>
    <name evidence="1" type="ORF">QBC34DRAFT_430562</name>
</gene>
<organism evidence="1 2">
    <name type="scientific">Podospora aff. communis PSN243</name>
    <dbReference type="NCBI Taxonomy" id="3040156"/>
    <lineage>
        <taxon>Eukaryota</taxon>
        <taxon>Fungi</taxon>
        <taxon>Dikarya</taxon>
        <taxon>Ascomycota</taxon>
        <taxon>Pezizomycotina</taxon>
        <taxon>Sordariomycetes</taxon>
        <taxon>Sordariomycetidae</taxon>
        <taxon>Sordariales</taxon>
        <taxon>Podosporaceae</taxon>
        <taxon>Podospora</taxon>
    </lineage>
</organism>
<comment type="caution">
    <text evidence="1">The sequence shown here is derived from an EMBL/GenBank/DDBJ whole genome shotgun (WGS) entry which is preliminary data.</text>
</comment>
<accession>A0AAV9G9D7</accession>
<dbReference type="EMBL" id="MU865988">
    <property type="protein sequence ID" value="KAK4443721.1"/>
    <property type="molecule type" value="Genomic_DNA"/>
</dbReference>
<dbReference type="AlphaFoldDB" id="A0AAV9G9D7"/>
<evidence type="ECO:0000313" key="2">
    <source>
        <dbReference type="Proteomes" id="UP001321760"/>
    </source>
</evidence>
<protein>
    <submittedName>
        <fullName evidence="1">Uncharacterized protein</fullName>
    </submittedName>
</protein>
<reference evidence="1" key="1">
    <citation type="journal article" date="2023" name="Mol. Phylogenet. Evol.">
        <title>Genome-scale phylogeny and comparative genomics of the fungal order Sordariales.</title>
        <authorList>
            <person name="Hensen N."/>
            <person name="Bonometti L."/>
            <person name="Westerberg I."/>
            <person name="Brannstrom I.O."/>
            <person name="Guillou S."/>
            <person name="Cros-Aarteil S."/>
            <person name="Calhoun S."/>
            <person name="Haridas S."/>
            <person name="Kuo A."/>
            <person name="Mondo S."/>
            <person name="Pangilinan J."/>
            <person name="Riley R."/>
            <person name="LaButti K."/>
            <person name="Andreopoulos B."/>
            <person name="Lipzen A."/>
            <person name="Chen C."/>
            <person name="Yan M."/>
            <person name="Daum C."/>
            <person name="Ng V."/>
            <person name="Clum A."/>
            <person name="Steindorff A."/>
            <person name="Ohm R.A."/>
            <person name="Martin F."/>
            <person name="Silar P."/>
            <person name="Natvig D.O."/>
            <person name="Lalanne C."/>
            <person name="Gautier V."/>
            <person name="Ament-Velasquez S.L."/>
            <person name="Kruys A."/>
            <person name="Hutchinson M.I."/>
            <person name="Powell A.J."/>
            <person name="Barry K."/>
            <person name="Miller A.N."/>
            <person name="Grigoriev I.V."/>
            <person name="Debuchy R."/>
            <person name="Gladieux P."/>
            <person name="Hiltunen Thoren M."/>
            <person name="Johannesson H."/>
        </authorList>
    </citation>
    <scope>NUCLEOTIDE SEQUENCE</scope>
    <source>
        <strain evidence="1">PSN243</strain>
    </source>
</reference>
<dbReference type="Proteomes" id="UP001321760">
    <property type="component" value="Unassembled WGS sequence"/>
</dbReference>